<accession>A0A0S1AYP2</accession>
<dbReference type="AlphaFoldDB" id="A0A0S1AYP2"/>
<reference evidence="1 2" key="1">
    <citation type="journal article" date="2015" name="Genome Announc.">
        <title>Complete Genome Sequencing of Stenotrophomonas acidaminiphila ZAC14D2_NAIMI4_2, a Multidrug-Resistant Strain Isolated from Sediments of a Polluted River in Mexico, Uncovers New Antibiotic Resistance Genes and a Novel Class-II Lasso Peptide Biosynthesis Gene Cluster.</title>
        <authorList>
            <person name="Vinuesa P."/>
            <person name="Ochoa-Sanchez L.E."/>
        </authorList>
    </citation>
    <scope>NUCLEOTIDE SEQUENCE [LARGE SCALE GENOMIC DNA]</scope>
    <source>
        <strain evidence="1 2">ZAC14D2_NAIMI4_2</strain>
    </source>
</reference>
<gene>
    <name evidence="1" type="ORF">AOT14_15420</name>
</gene>
<name>A0A0S1AYP2_9GAMM</name>
<protein>
    <submittedName>
        <fullName evidence="1">Uncharacterized protein</fullName>
    </submittedName>
</protein>
<evidence type="ECO:0000313" key="2">
    <source>
        <dbReference type="Proteomes" id="UP000061010"/>
    </source>
</evidence>
<organism evidence="1 2">
    <name type="scientific">Stenotrophomonas acidaminiphila</name>
    <dbReference type="NCBI Taxonomy" id="128780"/>
    <lineage>
        <taxon>Bacteria</taxon>
        <taxon>Pseudomonadati</taxon>
        <taxon>Pseudomonadota</taxon>
        <taxon>Gammaproteobacteria</taxon>
        <taxon>Lysobacterales</taxon>
        <taxon>Lysobacteraceae</taxon>
        <taxon>Stenotrophomonas</taxon>
    </lineage>
</organism>
<proteinExistence type="predicted"/>
<keyword evidence="2" id="KW-1185">Reference proteome</keyword>
<evidence type="ECO:0000313" key="1">
    <source>
        <dbReference type="EMBL" id="ALJ27935.1"/>
    </source>
</evidence>
<dbReference type="KEGG" id="sacz:AOT14_15420"/>
<dbReference type="PATRIC" id="fig|128780.6.peg.1547"/>
<dbReference type="Proteomes" id="UP000061010">
    <property type="component" value="Chromosome"/>
</dbReference>
<sequence length="103" mass="10415">MAGVCRGRLRWQTTVARGRGGQGVPAHSRPTMKTSYAGRDASAATAPVLAVALPRIQGIANGCRQAGGSGAAPAFTCAPAECGRQVAVRMTTGTAVAPADHRD</sequence>
<dbReference type="EMBL" id="CP012900">
    <property type="protein sequence ID" value="ALJ27935.1"/>
    <property type="molecule type" value="Genomic_DNA"/>
</dbReference>